<name>A0A645BJB2_9ZZZZ</name>
<accession>A0A645BJB2</accession>
<evidence type="ECO:0000313" key="1">
    <source>
        <dbReference type="EMBL" id="MPM65485.1"/>
    </source>
</evidence>
<proteinExistence type="predicted"/>
<comment type="caution">
    <text evidence="1">The sequence shown here is derived from an EMBL/GenBank/DDBJ whole genome shotgun (WGS) entry which is preliminary data.</text>
</comment>
<protein>
    <submittedName>
        <fullName evidence="1">Uncharacterized protein</fullName>
    </submittedName>
</protein>
<reference evidence="1" key="1">
    <citation type="submission" date="2019-08" db="EMBL/GenBank/DDBJ databases">
        <authorList>
            <person name="Kucharzyk K."/>
            <person name="Murdoch R.W."/>
            <person name="Higgins S."/>
            <person name="Loffler F."/>
        </authorList>
    </citation>
    <scope>NUCLEOTIDE SEQUENCE</scope>
</reference>
<dbReference type="AlphaFoldDB" id="A0A645BJB2"/>
<dbReference type="EMBL" id="VSSQ01020542">
    <property type="protein sequence ID" value="MPM65485.1"/>
    <property type="molecule type" value="Genomic_DNA"/>
</dbReference>
<organism evidence="1">
    <name type="scientific">bioreactor metagenome</name>
    <dbReference type="NCBI Taxonomy" id="1076179"/>
    <lineage>
        <taxon>unclassified sequences</taxon>
        <taxon>metagenomes</taxon>
        <taxon>ecological metagenomes</taxon>
    </lineage>
</organism>
<gene>
    <name evidence="1" type="ORF">SDC9_112382</name>
</gene>
<sequence>MADIAVGGDQLLNGGALAAQFRICARGNDDLGATLLCALGKGIDDGHVRHVFGVAAIHCGDMLQCIKVFTPGIRHAARVGQITFIHLFHVRCVAAEEIRIALIGFVYGCGFAHIPLTSASLEEALAG</sequence>